<protein>
    <recommendedName>
        <fullName evidence="2">Sdz-33 F-box domain-containing protein</fullName>
    </recommendedName>
</protein>
<dbReference type="STRING" id="135651.G0NST3"/>
<dbReference type="InterPro" id="IPR053222">
    <property type="entry name" value="Zygotic_Embryogenesis-Asso"/>
</dbReference>
<feature type="transmembrane region" description="Helical" evidence="1">
    <location>
        <begin position="316"/>
        <end position="340"/>
    </location>
</feature>
<dbReference type="EMBL" id="GL379940">
    <property type="protein sequence ID" value="EGT36956.1"/>
    <property type="molecule type" value="Genomic_DNA"/>
</dbReference>
<dbReference type="InParanoid" id="G0NST3"/>
<reference evidence="4" key="1">
    <citation type="submission" date="2011-07" db="EMBL/GenBank/DDBJ databases">
        <authorList>
            <consortium name="Caenorhabditis brenneri Sequencing and Analysis Consortium"/>
            <person name="Wilson R.K."/>
        </authorList>
    </citation>
    <scope>NUCLEOTIDE SEQUENCE [LARGE SCALE GENOMIC DNA]</scope>
    <source>
        <strain evidence="4">PB2801</strain>
    </source>
</reference>
<dbReference type="PANTHER" id="PTHR22899:SF0">
    <property type="entry name" value="F-BOX ASSOCIATED DOMAIN-CONTAINING PROTEIN-RELATED"/>
    <property type="match status" value="1"/>
</dbReference>
<dbReference type="HOGENOM" id="CLU_792807_0_0_1"/>
<keyword evidence="1" id="KW-1133">Transmembrane helix</keyword>
<name>G0NST3_CAEBE</name>
<accession>G0NST3</accession>
<evidence type="ECO:0000256" key="1">
    <source>
        <dbReference type="SAM" id="Phobius"/>
    </source>
</evidence>
<feature type="domain" description="Sdz-33 F-box" evidence="2">
    <location>
        <begin position="138"/>
        <end position="202"/>
    </location>
</feature>
<evidence type="ECO:0000313" key="3">
    <source>
        <dbReference type="EMBL" id="EGT36956.1"/>
    </source>
</evidence>
<evidence type="ECO:0000313" key="4">
    <source>
        <dbReference type="Proteomes" id="UP000008068"/>
    </source>
</evidence>
<organism evidence="4">
    <name type="scientific">Caenorhabditis brenneri</name>
    <name type="common">Nematode worm</name>
    <dbReference type="NCBI Taxonomy" id="135651"/>
    <lineage>
        <taxon>Eukaryota</taxon>
        <taxon>Metazoa</taxon>
        <taxon>Ecdysozoa</taxon>
        <taxon>Nematoda</taxon>
        <taxon>Chromadorea</taxon>
        <taxon>Rhabditida</taxon>
        <taxon>Rhabditina</taxon>
        <taxon>Rhabditomorpha</taxon>
        <taxon>Rhabditoidea</taxon>
        <taxon>Rhabditidae</taxon>
        <taxon>Peloderinae</taxon>
        <taxon>Caenorhabditis</taxon>
    </lineage>
</organism>
<gene>
    <name evidence="3" type="ORF">CAEBREN_10452</name>
</gene>
<evidence type="ECO:0000259" key="2">
    <source>
        <dbReference type="Pfam" id="PF07735"/>
    </source>
</evidence>
<dbReference type="InterPro" id="IPR012885">
    <property type="entry name" value="F-box_Sdz-33"/>
</dbReference>
<dbReference type="AlphaFoldDB" id="G0NST3"/>
<dbReference type="Pfam" id="PF07735">
    <property type="entry name" value="FBA_2"/>
    <property type="match status" value="1"/>
</dbReference>
<keyword evidence="1" id="KW-0812">Transmembrane</keyword>
<dbReference type="Proteomes" id="UP000008068">
    <property type="component" value="Unassembled WGS sequence"/>
</dbReference>
<sequence length="350" mass="40932">MVTPYSRRLIRPCVLLKFYKEPEHNMTILEKPDKVWIWTVRRGLPPADEMELPNPFTFAEWLKHLLYILNLSVPSQLSFLQNAELFDLGIVKSTFPKFNALRIGRVSAEHSENVFRTFLPDIKNLKISNPFNEGDCRFQRLLSQNFDSLVLEFFDNTRKFTLNDLLICNASFIEYRGREFKEVNQFLKLWIKGANPRLQELIIRQSTGFVPENIFEGVKIIRVIPVHEEIRHNGVLLVSGGLPDRFAVDIKRFDGLNEYIIVLVTVVNVALGSPECYMHQLIHVLCPSHNKKWLIYLLQALTAGYYDILYLEERTFLMLFINLYVIYGVHGCFVFCIPVLQEILMHWTSF</sequence>
<dbReference type="PANTHER" id="PTHR22899">
    <property type="entry name" value="CYCLIN-RELATED F-BOX FAMILY"/>
    <property type="match status" value="1"/>
</dbReference>
<proteinExistence type="predicted"/>
<keyword evidence="4" id="KW-1185">Reference proteome</keyword>
<keyword evidence="1" id="KW-0472">Membrane</keyword>